<proteinExistence type="predicted"/>
<evidence type="ECO:0000313" key="2">
    <source>
        <dbReference type="EMBL" id="HIS97118.1"/>
    </source>
</evidence>
<dbReference type="InterPro" id="IPR052926">
    <property type="entry name" value="Metallo-beta-lactamase_dom"/>
</dbReference>
<dbReference type="InterPro" id="IPR041712">
    <property type="entry name" value="DHPS-like_MBL-fold"/>
</dbReference>
<reference evidence="2" key="1">
    <citation type="submission" date="2020-10" db="EMBL/GenBank/DDBJ databases">
        <authorList>
            <person name="Gilroy R."/>
        </authorList>
    </citation>
    <scope>NUCLEOTIDE SEQUENCE</scope>
    <source>
        <strain evidence="2">ChiHecec3B27-6122</strain>
    </source>
</reference>
<reference evidence="2" key="2">
    <citation type="journal article" date="2021" name="PeerJ">
        <title>Extensive microbial diversity within the chicken gut microbiome revealed by metagenomics and culture.</title>
        <authorList>
            <person name="Gilroy R."/>
            <person name="Ravi A."/>
            <person name="Getino M."/>
            <person name="Pursley I."/>
            <person name="Horton D.L."/>
            <person name="Alikhan N.F."/>
            <person name="Baker D."/>
            <person name="Gharbi K."/>
            <person name="Hall N."/>
            <person name="Watson M."/>
            <person name="Adriaenssens E.M."/>
            <person name="Foster-Nyarko E."/>
            <person name="Jarju S."/>
            <person name="Secka A."/>
            <person name="Antonio M."/>
            <person name="Oren A."/>
            <person name="Chaudhuri R.R."/>
            <person name="La Ragione R."/>
            <person name="Hildebrand F."/>
            <person name="Pallen M.J."/>
        </authorList>
    </citation>
    <scope>NUCLEOTIDE SEQUENCE</scope>
    <source>
        <strain evidence="2">ChiHecec3B27-6122</strain>
    </source>
</reference>
<evidence type="ECO:0000259" key="1">
    <source>
        <dbReference type="SMART" id="SM00849"/>
    </source>
</evidence>
<protein>
    <submittedName>
        <fullName evidence="2">MBL fold metallo-hydrolase</fullName>
    </submittedName>
</protein>
<name>A0A9D1G4I7_9FIRM</name>
<dbReference type="EMBL" id="DVJS01000095">
    <property type="protein sequence ID" value="HIS97118.1"/>
    <property type="molecule type" value="Genomic_DNA"/>
</dbReference>
<dbReference type="Gene3D" id="3.60.15.10">
    <property type="entry name" value="Ribonuclease Z/Hydroxyacylglutathione hydrolase-like"/>
    <property type="match status" value="1"/>
</dbReference>
<dbReference type="SMART" id="SM00849">
    <property type="entry name" value="Lactamase_B"/>
    <property type="match status" value="1"/>
</dbReference>
<dbReference type="AlphaFoldDB" id="A0A9D1G4I7"/>
<accession>A0A9D1G4I7</accession>
<organism evidence="2 3">
    <name type="scientific">Candidatus Scatomorpha pullistercoris</name>
    <dbReference type="NCBI Taxonomy" id="2840929"/>
    <lineage>
        <taxon>Bacteria</taxon>
        <taxon>Bacillati</taxon>
        <taxon>Bacillota</taxon>
        <taxon>Clostridia</taxon>
        <taxon>Eubacteriales</taxon>
        <taxon>Candidatus Scatomorpha</taxon>
    </lineage>
</organism>
<dbReference type="GO" id="GO:0016740">
    <property type="term" value="F:transferase activity"/>
    <property type="evidence" value="ECO:0007669"/>
    <property type="project" value="TreeGrafter"/>
</dbReference>
<evidence type="ECO:0000313" key="3">
    <source>
        <dbReference type="Proteomes" id="UP000886876"/>
    </source>
</evidence>
<dbReference type="Pfam" id="PF00753">
    <property type="entry name" value="Lactamase_B"/>
    <property type="match status" value="1"/>
</dbReference>
<sequence length="264" mass="28755">MDNEARDGFACEHGLSLWIEANGRSILFDSGESGAFAENAARLGIDLRRADAGVLSHGHYDHSGGMARFFELNGAARLYARRGARRAHWSLGTGKMRYIGLSDELRESGRLTELDGDFELYEGMMLFGGVHGGELISAANSVLLDEDQRTVDTFEHEQSLLIEENGRQTLIAGCAHRGIINIMERAKALSGRSADVVIGGFHLAIPGTDELDAELVDAVGERLAAEPGTIYYTGHCTGRPSYERLKLRLGDRLHPLDSGDVLDI</sequence>
<comment type="caution">
    <text evidence="2">The sequence shown here is derived from an EMBL/GenBank/DDBJ whole genome shotgun (WGS) entry which is preliminary data.</text>
</comment>
<dbReference type="InterPro" id="IPR036866">
    <property type="entry name" value="RibonucZ/Hydroxyglut_hydro"/>
</dbReference>
<dbReference type="Proteomes" id="UP000886876">
    <property type="component" value="Unassembled WGS sequence"/>
</dbReference>
<dbReference type="SUPFAM" id="SSF56281">
    <property type="entry name" value="Metallo-hydrolase/oxidoreductase"/>
    <property type="match status" value="1"/>
</dbReference>
<dbReference type="PANTHER" id="PTHR13754">
    <property type="entry name" value="METALLO-BETA-LACTAMASE SUPERFAMILY PROTEIN"/>
    <property type="match status" value="1"/>
</dbReference>
<dbReference type="CDD" id="cd07713">
    <property type="entry name" value="DHPS-like_MBL-fold"/>
    <property type="match status" value="1"/>
</dbReference>
<dbReference type="PANTHER" id="PTHR13754:SF13">
    <property type="entry name" value="METALLO-BETA-LACTAMASE SUPERFAMILY PROTEIN (AFU_ORTHOLOGUE AFUA_3G07630)"/>
    <property type="match status" value="1"/>
</dbReference>
<dbReference type="InterPro" id="IPR001279">
    <property type="entry name" value="Metallo-B-lactamas"/>
</dbReference>
<gene>
    <name evidence="2" type="ORF">IAD42_04005</name>
</gene>
<feature type="domain" description="Metallo-beta-lactamase" evidence="1">
    <location>
        <begin position="13"/>
        <end position="235"/>
    </location>
</feature>